<organism evidence="7 8">
    <name type="scientific">Chrysochromulina tobinii</name>
    <dbReference type="NCBI Taxonomy" id="1460289"/>
    <lineage>
        <taxon>Eukaryota</taxon>
        <taxon>Haptista</taxon>
        <taxon>Haptophyta</taxon>
        <taxon>Prymnesiophyceae</taxon>
        <taxon>Prymnesiales</taxon>
        <taxon>Chrysochromulinaceae</taxon>
        <taxon>Chrysochromulina</taxon>
    </lineage>
</organism>
<evidence type="ECO:0000256" key="4">
    <source>
        <dbReference type="ARBA" id="ARBA00038887"/>
    </source>
</evidence>
<keyword evidence="2" id="KW-0808">Transferase</keyword>
<dbReference type="EC" id="2.7.1.4" evidence="4"/>
<evidence type="ECO:0000256" key="2">
    <source>
        <dbReference type="ARBA" id="ARBA00022679"/>
    </source>
</evidence>
<dbReference type="GO" id="GO:0008865">
    <property type="term" value="F:fructokinase activity"/>
    <property type="evidence" value="ECO:0007669"/>
    <property type="project" value="UniProtKB-EC"/>
</dbReference>
<dbReference type="Pfam" id="PF00294">
    <property type="entry name" value="PfkB"/>
    <property type="match status" value="1"/>
</dbReference>
<dbReference type="Gene3D" id="3.40.1190.20">
    <property type="match status" value="1"/>
</dbReference>
<dbReference type="PANTHER" id="PTHR43085">
    <property type="entry name" value="HEXOKINASE FAMILY MEMBER"/>
    <property type="match status" value="1"/>
</dbReference>
<dbReference type="PRINTS" id="PR00990">
    <property type="entry name" value="RIBOKINASE"/>
</dbReference>
<proteinExistence type="inferred from homology"/>
<name>A0A0M0JL86_9EUKA</name>
<evidence type="ECO:0000256" key="1">
    <source>
        <dbReference type="ARBA" id="ARBA00010688"/>
    </source>
</evidence>
<evidence type="ECO:0000259" key="6">
    <source>
        <dbReference type="Pfam" id="PF00294"/>
    </source>
</evidence>
<dbReference type="AlphaFoldDB" id="A0A0M0JL86"/>
<evidence type="ECO:0000313" key="7">
    <source>
        <dbReference type="EMBL" id="KOO27250.1"/>
    </source>
</evidence>
<sequence length="343" mass="35614">MADGGAFERPSAAKEMPTIVIIGDAIMDVQVSGLAHLPDWGKDRECQAVGLLPGGSAANVARQLGSIGAGECSVAFFSTVGDDELGQLMLRTLCSEGVLVEPRSTVRVLENTPQSTCIVLSGPSDRAMVTCYASVRQLTIAPFVGHPALERAAIVHISGYFNCTGLHDDETLAVLAACRARGALLSLDPQYDCTEAWTGRDGHLAHLLTMLDIFLPNEVEACGLTGASTPDEALNQLAARYPSLLIILSVGAEGALAARGAQRWQRAALTAPFVDATGAGDAFDAGCLLSLLRSGVHDVEAALAAGVAAGAIAIGTAGACQHPMRRELFEAVLREGSSRLALP</sequence>
<accession>A0A0M0JL86</accession>
<reference evidence="8" key="1">
    <citation type="journal article" date="2015" name="PLoS Genet.">
        <title>Genome Sequence and Transcriptome Analyses of Chrysochromulina tobin: Metabolic Tools for Enhanced Algal Fitness in the Prominent Order Prymnesiales (Haptophyceae).</title>
        <authorList>
            <person name="Hovde B.T."/>
            <person name="Deodato C.R."/>
            <person name="Hunsperger H.M."/>
            <person name="Ryken S.A."/>
            <person name="Yost W."/>
            <person name="Jha R.K."/>
            <person name="Patterson J."/>
            <person name="Monnat R.J. Jr."/>
            <person name="Barlow S.B."/>
            <person name="Starkenburg S.R."/>
            <person name="Cattolico R.A."/>
        </authorList>
    </citation>
    <scope>NUCLEOTIDE SEQUENCE</scope>
    <source>
        <strain evidence="8">CCMP291</strain>
    </source>
</reference>
<comment type="similarity">
    <text evidence="1">Belongs to the carbohydrate kinase PfkB family.</text>
</comment>
<comment type="caution">
    <text evidence="7">The sequence shown here is derived from an EMBL/GenBank/DDBJ whole genome shotgun (WGS) entry which is preliminary data.</text>
</comment>
<comment type="catalytic activity">
    <reaction evidence="5">
        <text>D-fructose + ATP = D-fructose 6-phosphate + ADP + H(+)</text>
        <dbReference type="Rhea" id="RHEA:16125"/>
        <dbReference type="ChEBI" id="CHEBI:15378"/>
        <dbReference type="ChEBI" id="CHEBI:30616"/>
        <dbReference type="ChEBI" id="CHEBI:37721"/>
        <dbReference type="ChEBI" id="CHEBI:61527"/>
        <dbReference type="ChEBI" id="CHEBI:456216"/>
        <dbReference type="EC" id="2.7.1.4"/>
    </reaction>
</comment>
<gene>
    <name evidence="7" type="ORF">Ctob_006412</name>
</gene>
<keyword evidence="8" id="KW-1185">Reference proteome</keyword>
<dbReference type="InterPro" id="IPR011611">
    <property type="entry name" value="PfkB_dom"/>
</dbReference>
<protein>
    <recommendedName>
        <fullName evidence="4">fructokinase</fullName>
        <ecNumber evidence="4">2.7.1.4</ecNumber>
    </recommendedName>
</protein>
<dbReference type="OrthoDB" id="204058at2759"/>
<dbReference type="InterPro" id="IPR002139">
    <property type="entry name" value="Ribo/fructo_kinase"/>
</dbReference>
<dbReference type="InterPro" id="IPR029056">
    <property type="entry name" value="Ribokinase-like"/>
</dbReference>
<evidence type="ECO:0000256" key="5">
    <source>
        <dbReference type="ARBA" id="ARBA00048451"/>
    </source>
</evidence>
<feature type="domain" description="Carbohydrate kinase PfkB" evidence="6">
    <location>
        <begin position="17"/>
        <end position="321"/>
    </location>
</feature>
<dbReference type="Proteomes" id="UP000037460">
    <property type="component" value="Unassembled WGS sequence"/>
</dbReference>
<dbReference type="SUPFAM" id="SSF53613">
    <property type="entry name" value="Ribokinase-like"/>
    <property type="match status" value="1"/>
</dbReference>
<evidence type="ECO:0000256" key="3">
    <source>
        <dbReference type="ARBA" id="ARBA00022777"/>
    </source>
</evidence>
<dbReference type="InterPro" id="IPR050306">
    <property type="entry name" value="PfkB_Carbo_kinase"/>
</dbReference>
<dbReference type="EMBL" id="JWZX01002741">
    <property type="protein sequence ID" value="KOO27250.1"/>
    <property type="molecule type" value="Genomic_DNA"/>
</dbReference>
<keyword evidence="3" id="KW-0418">Kinase</keyword>
<dbReference type="PANTHER" id="PTHR43085:SF57">
    <property type="entry name" value="CARBOHYDRATE KINASE PFKB DOMAIN-CONTAINING PROTEIN"/>
    <property type="match status" value="1"/>
</dbReference>
<evidence type="ECO:0000313" key="8">
    <source>
        <dbReference type="Proteomes" id="UP000037460"/>
    </source>
</evidence>